<protein>
    <submittedName>
        <fullName evidence="1">Transposable element Tcb1 transposase</fullName>
    </submittedName>
</protein>
<evidence type="ECO:0000313" key="2">
    <source>
        <dbReference type="Proteomes" id="UP000887159"/>
    </source>
</evidence>
<dbReference type="Gene3D" id="3.30.420.10">
    <property type="entry name" value="Ribonuclease H-like superfamily/Ribonuclease H"/>
    <property type="match status" value="1"/>
</dbReference>
<comment type="caution">
    <text evidence="1">The sequence shown here is derived from an EMBL/GenBank/DDBJ whole genome shotgun (WGS) entry which is preliminary data.</text>
</comment>
<dbReference type="InterPro" id="IPR036397">
    <property type="entry name" value="RNaseH_sf"/>
</dbReference>
<reference evidence="1" key="1">
    <citation type="submission" date="2020-08" db="EMBL/GenBank/DDBJ databases">
        <title>Multicomponent nature underlies the extraordinary mechanical properties of spider dragline silk.</title>
        <authorList>
            <person name="Kono N."/>
            <person name="Nakamura H."/>
            <person name="Mori M."/>
            <person name="Yoshida Y."/>
            <person name="Ohtoshi R."/>
            <person name="Malay A.D."/>
            <person name="Moran D.A.P."/>
            <person name="Tomita M."/>
            <person name="Numata K."/>
            <person name="Arakawa K."/>
        </authorList>
    </citation>
    <scope>NUCLEOTIDE SEQUENCE</scope>
</reference>
<dbReference type="Proteomes" id="UP000887159">
    <property type="component" value="Unassembled WGS sequence"/>
</dbReference>
<proteinExistence type="predicted"/>
<gene>
    <name evidence="1" type="ORF">TNCV_4370681</name>
</gene>
<keyword evidence="2" id="KW-1185">Reference proteome</keyword>
<dbReference type="AlphaFoldDB" id="A0A8X6VFK0"/>
<dbReference type="EMBL" id="BMAU01021254">
    <property type="protein sequence ID" value="GFY05559.1"/>
    <property type="molecule type" value="Genomic_DNA"/>
</dbReference>
<name>A0A8X6VFK0_TRICX</name>
<organism evidence="1 2">
    <name type="scientific">Trichonephila clavipes</name>
    <name type="common">Golden silk orbweaver</name>
    <name type="synonym">Nephila clavipes</name>
    <dbReference type="NCBI Taxonomy" id="2585209"/>
    <lineage>
        <taxon>Eukaryota</taxon>
        <taxon>Metazoa</taxon>
        <taxon>Ecdysozoa</taxon>
        <taxon>Arthropoda</taxon>
        <taxon>Chelicerata</taxon>
        <taxon>Arachnida</taxon>
        <taxon>Araneae</taxon>
        <taxon>Araneomorphae</taxon>
        <taxon>Entelegynae</taxon>
        <taxon>Araneoidea</taxon>
        <taxon>Nephilidae</taxon>
        <taxon>Trichonephila</taxon>
    </lineage>
</organism>
<evidence type="ECO:0000313" key="1">
    <source>
        <dbReference type="EMBL" id="GFY05559.1"/>
    </source>
</evidence>
<accession>A0A8X6VFK0</accession>
<dbReference type="GO" id="GO:0003676">
    <property type="term" value="F:nucleic acid binding"/>
    <property type="evidence" value="ECO:0007669"/>
    <property type="project" value="InterPro"/>
</dbReference>
<sequence>MNLAPKCALTITQDVSGDAQGSVPILLSLLHATQALNQELSKIMLDHTPRIAMNCLTTCQTLPWAARLPDLSPIEHIWDMMGMRLNLLGNVDYLARQLEQIWQEISQTIRVPYHSMPRCVAAYTQARKVATPY</sequence>